<dbReference type="InterPro" id="IPR000620">
    <property type="entry name" value="EamA_dom"/>
</dbReference>
<evidence type="ECO:0000259" key="8">
    <source>
        <dbReference type="Pfam" id="PF00892"/>
    </source>
</evidence>
<keyword evidence="4 6" id="KW-1133">Transmembrane helix</keyword>
<feature type="domain" description="EamA" evidence="8">
    <location>
        <begin position="183"/>
        <end position="320"/>
    </location>
</feature>
<dbReference type="SUPFAM" id="SSF103481">
    <property type="entry name" value="Multidrug resistance efflux transporter EmrE"/>
    <property type="match status" value="2"/>
</dbReference>
<feature type="transmembrane region" description="Helical" evidence="6">
    <location>
        <begin position="33"/>
        <end position="55"/>
    </location>
</feature>
<feature type="transmembrane region" description="Helical" evidence="6">
    <location>
        <begin position="128"/>
        <end position="149"/>
    </location>
</feature>
<feature type="transmembrane region" description="Helical" evidence="6">
    <location>
        <begin position="245"/>
        <end position="266"/>
    </location>
</feature>
<feature type="transmembrane region" description="Helical" evidence="6">
    <location>
        <begin position="303"/>
        <end position="322"/>
    </location>
</feature>
<sequence length="375" mass="40626">MEKKAYAVAVVIQVILASMAILAKAAFDRGLSTFVYVFYRLAAASLFLTPLAILLERKSAPPTSLRLLAKMFLYALVGNAVAMSLYNSSLKYTSPTVASAMSNSIPAITFFLALLMRMEDLKMRSSSGMAKAAGITLCLAGVLVMALYAGRSLSPLNHHRVLADHAGNKQGAEHVSRGLWITWTFLMLLACVAWALWMVFQGLLLKEYPNKLLATLIQCLFGTIQSGVIAVIVERDRPSRWKLGLDVSFLAVAYSGIVGTGVCYYLQTWCVGAKGPVFLAMWTPLSLLLTVLCSSLLGETVHLGSILGGILLVGGLYCVLWGKNKEEARASMISDHRQSSKQGDADAGNCTPVILQDQDEDKEEAAGKHKIDQQV</sequence>
<dbReference type="Pfam" id="PF00892">
    <property type="entry name" value="EamA"/>
    <property type="match status" value="2"/>
</dbReference>
<feature type="transmembrane region" description="Helical" evidence="6">
    <location>
        <begin position="7"/>
        <end position="27"/>
    </location>
</feature>
<evidence type="ECO:0000256" key="2">
    <source>
        <dbReference type="ARBA" id="ARBA00007635"/>
    </source>
</evidence>
<evidence type="ECO:0000256" key="4">
    <source>
        <dbReference type="ARBA" id="ARBA00022989"/>
    </source>
</evidence>
<evidence type="ECO:0000256" key="5">
    <source>
        <dbReference type="ARBA" id="ARBA00023136"/>
    </source>
</evidence>
<evidence type="ECO:0000256" key="3">
    <source>
        <dbReference type="ARBA" id="ARBA00022692"/>
    </source>
</evidence>
<evidence type="ECO:0000256" key="6">
    <source>
        <dbReference type="RuleBase" id="RU363077"/>
    </source>
</evidence>
<feature type="transmembrane region" description="Helical" evidence="6">
    <location>
        <begin position="212"/>
        <end position="233"/>
    </location>
</feature>
<protein>
    <recommendedName>
        <fullName evidence="6">WAT1-related protein</fullName>
    </recommendedName>
</protein>
<reference evidence="9 10" key="2">
    <citation type="submission" date="2024-10" db="EMBL/GenBank/DDBJ databases">
        <authorList>
            <person name="Ryan C."/>
        </authorList>
    </citation>
    <scope>NUCLEOTIDE SEQUENCE [LARGE SCALE GENOMIC DNA]</scope>
</reference>
<evidence type="ECO:0000313" key="10">
    <source>
        <dbReference type="Proteomes" id="UP001497457"/>
    </source>
</evidence>
<feature type="transmembrane region" description="Helical" evidence="6">
    <location>
        <begin position="180"/>
        <end position="200"/>
    </location>
</feature>
<dbReference type="PANTHER" id="PTHR31218">
    <property type="entry name" value="WAT1-RELATED PROTEIN"/>
    <property type="match status" value="1"/>
</dbReference>
<accession>A0ABC8W656</accession>
<evidence type="ECO:0000256" key="1">
    <source>
        <dbReference type="ARBA" id="ARBA00004141"/>
    </source>
</evidence>
<feature type="transmembrane region" description="Helical" evidence="6">
    <location>
        <begin position="67"/>
        <end position="86"/>
    </location>
</feature>
<comment type="similarity">
    <text evidence="2 6">Belongs to the drug/metabolite transporter (DMT) superfamily. Plant drug/metabolite exporter (P-DME) (TC 2.A.7.4) family.</text>
</comment>
<dbReference type="InterPro" id="IPR037185">
    <property type="entry name" value="EmrE-like"/>
</dbReference>
<feature type="transmembrane region" description="Helical" evidence="6">
    <location>
        <begin position="98"/>
        <end position="116"/>
    </location>
</feature>
<comment type="subcellular location">
    <subcellularLocation>
        <location evidence="1 6">Membrane</location>
        <topology evidence="1 6">Multi-pass membrane protein</topology>
    </subcellularLocation>
</comment>
<dbReference type="InterPro" id="IPR030184">
    <property type="entry name" value="WAT1-related"/>
</dbReference>
<keyword evidence="10" id="KW-1185">Reference proteome</keyword>
<reference evidence="10" key="1">
    <citation type="submission" date="2024-06" db="EMBL/GenBank/DDBJ databases">
        <authorList>
            <person name="Ryan C."/>
        </authorList>
    </citation>
    <scope>NUCLEOTIDE SEQUENCE [LARGE SCALE GENOMIC DNA]</scope>
</reference>
<dbReference type="GO" id="GO:0016020">
    <property type="term" value="C:membrane"/>
    <property type="evidence" value="ECO:0007669"/>
    <property type="project" value="UniProtKB-SubCell"/>
</dbReference>
<gene>
    <name evidence="9" type="ORF">URODEC1_LOCUS10479</name>
</gene>
<proteinExistence type="inferred from homology"/>
<dbReference type="AlphaFoldDB" id="A0ABC8W656"/>
<organism evidence="9 10">
    <name type="scientific">Urochloa decumbens</name>
    <dbReference type="NCBI Taxonomy" id="240449"/>
    <lineage>
        <taxon>Eukaryota</taxon>
        <taxon>Viridiplantae</taxon>
        <taxon>Streptophyta</taxon>
        <taxon>Embryophyta</taxon>
        <taxon>Tracheophyta</taxon>
        <taxon>Spermatophyta</taxon>
        <taxon>Magnoliopsida</taxon>
        <taxon>Liliopsida</taxon>
        <taxon>Poales</taxon>
        <taxon>Poaceae</taxon>
        <taxon>PACMAD clade</taxon>
        <taxon>Panicoideae</taxon>
        <taxon>Panicodae</taxon>
        <taxon>Paniceae</taxon>
        <taxon>Melinidinae</taxon>
        <taxon>Urochloa</taxon>
    </lineage>
</organism>
<dbReference type="Proteomes" id="UP001497457">
    <property type="component" value="Chromosome 11b"/>
</dbReference>
<dbReference type="EMBL" id="OZ075121">
    <property type="protein sequence ID" value="CAL4903339.1"/>
    <property type="molecule type" value="Genomic_DNA"/>
</dbReference>
<name>A0ABC8W656_9POAL</name>
<feature type="domain" description="EamA" evidence="8">
    <location>
        <begin position="5"/>
        <end position="145"/>
    </location>
</feature>
<evidence type="ECO:0000313" key="9">
    <source>
        <dbReference type="EMBL" id="CAL4903339.1"/>
    </source>
</evidence>
<feature type="transmembrane region" description="Helical" evidence="6">
    <location>
        <begin position="278"/>
        <end position="297"/>
    </location>
</feature>
<keyword evidence="5 6" id="KW-0472">Membrane</keyword>
<evidence type="ECO:0000256" key="7">
    <source>
        <dbReference type="SAM" id="MobiDB-lite"/>
    </source>
</evidence>
<keyword evidence="3 6" id="KW-0812">Transmembrane</keyword>
<feature type="region of interest" description="Disordered" evidence="7">
    <location>
        <begin position="332"/>
        <end position="351"/>
    </location>
</feature>